<protein>
    <recommendedName>
        <fullName evidence="3">DUF4412 domain-containing protein</fullName>
    </recommendedName>
</protein>
<reference evidence="1 2" key="1">
    <citation type="submission" date="2019-05" db="EMBL/GenBank/DDBJ databases">
        <title>Draft Whole-Genome sequence of the green sulfur bacterium Chlorobaculum thiosulfatiphilum DSM 249.</title>
        <authorList>
            <person name="Meyer T.E."/>
            <person name="Kyndt J.A."/>
        </authorList>
    </citation>
    <scope>NUCLEOTIDE SEQUENCE [LARGE SCALE GENOMIC DNA]</scope>
    <source>
        <strain evidence="1 2">DSM 249</strain>
    </source>
</reference>
<sequence>MHYEPQNLMGMGTTTETLYFDDYGRKEAVERVTESSVMGIKTYEHTMQVTDGQTGISYEIKKTVNGKDETSKVATKSDLRAFQEMAQTMAKSLDVNELKKNMDYREEGTETIAGVTGQKYSVAMNKEQPNARVYGVMYKNIVLKSEMGSISTKAASIEENVAVPASKFEIPAGYTVQEFNVAEEMEKAASMGESKE</sequence>
<keyword evidence="2" id="KW-1185">Reference proteome</keyword>
<dbReference type="AlphaFoldDB" id="A0A5C4S8C7"/>
<evidence type="ECO:0000313" key="1">
    <source>
        <dbReference type="EMBL" id="TNJ39730.1"/>
    </source>
</evidence>
<dbReference type="Proteomes" id="UP000308271">
    <property type="component" value="Unassembled WGS sequence"/>
</dbReference>
<organism evidence="1 2">
    <name type="scientific">Chlorobaculum thiosulfatiphilum</name>
    <name type="common">Chlorobium limicola f.sp. thiosulfatophilum</name>
    <dbReference type="NCBI Taxonomy" id="115852"/>
    <lineage>
        <taxon>Bacteria</taxon>
        <taxon>Pseudomonadati</taxon>
        <taxon>Chlorobiota</taxon>
        <taxon>Chlorobiia</taxon>
        <taxon>Chlorobiales</taxon>
        <taxon>Chlorobiaceae</taxon>
        <taxon>Chlorobaculum</taxon>
    </lineage>
</organism>
<comment type="caution">
    <text evidence="1">The sequence shown here is derived from an EMBL/GenBank/DDBJ whole genome shotgun (WGS) entry which is preliminary data.</text>
</comment>
<name>A0A5C4S8C7_CHLTI</name>
<gene>
    <name evidence="1" type="ORF">FGF66_03405</name>
</gene>
<proteinExistence type="predicted"/>
<dbReference type="EMBL" id="VDCH01000004">
    <property type="protein sequence ID" value="TNJ39730.1"/>
    <property type="molecule type" value="Genomic_DNA"/>
</dbReference>
<dbReference type="OrthoDB" id="5372426at2"/>
<evidence type="ECO:0008006" key="3">
    <source>
        <dbReference type="Google" id="ProtNLM"/>
    </source>
</evidence>
<accession>A0A5C4S8C7</accession>
<evidence type="ECO:0000313" key="2">
    <source>
        <dbReference type="Proteomes" id="UP000308271"/>
    </source>
</evidence>